<accession>A0A814PGK4</accession>
<dbReference type="Proteomes" id="UP000663879">
    <property type="component" value="Unassembled WGS sequence"/>
</dbReference>
<evidence type="ECO:0000313" key="2">
    <source>
        <dbReference type="EMBL" id="CAF1105261.1"/>
    </source>
</evidence>
<evidence type="ECO:0000313" key="3">
    <source>
        <dbReference type="Proteomes" id="UP000663879"/>
    </source>
</evidence>
<comment type="caution">
    <text evidence="2">The sequence shown here is derived from an EMBL/GenBank/DDBJ whole genome shotgun (WGS) entry which is preliminary data.</text>
</comment>
<keyword evidence="3" id="KW-1185">Reference proteome</keyword>
<proteinExistence type="predicted"/>
<dbReference type="AlphaFoldDB" id="A0A814PGK4"/>
<dbReference type="OrthoDB" id="10017536at2759"/>
<protein>
    <submittedName>
        <fullName evidence="2">Uncharacterized protein</fullName>
    </submittedName>
</protein>
<feature type="compositionally biased region" description="Basic and acidic residues" evidence="1">
    <location>
        <begin position="37"/>
        <end position="47"/>
    </location>
</feature>
<dbReference type="EMBL" id="CAJNOC010007800">
    <property type="protein sequence ID" value="CAF1105261.1"/>
    <property type="molecule type" value="Genomic_DNA"/>
</dbReference>
<organism evidence="2 3">
    <name type="scientific">Brachionus calyciflorus</name>
    <dbReference type="NCBI Taxonomy" id="104777"/>
    <lineage>
        <taxon>Eukaryota</taxon>
        <taxon>Metazoa</taxon>
        <taxon>Spiralia</taxon>
        <taxon>Gnathifera</taxon>
        <taxon>Rotifera</taxon>
        <taxon>Eurotatoria</taxon>
        <taxon>Monogononta</taxon>
        <taxon>Pseudotrocha</taxon>
        <taxon>Ploima</taxon>
        <taxon>Brachionidae</taxon>
        <taxon>Brachionus</taxon>
    </lineage>
</organism>
<sequence>MDCSHPYIYKSIEFFKEQETSSFVKYALENKAPPPRRKLDIGKDNNLDKNPNNSDSSDGEDDGCQDSSDEENETFINIIITTIYD</sequence>
<feature type="compositionally biased region" description="Acidic residues" evidence="1">
    <location>
        <begin position="57"/>
        <end position="73"/>
    </location>
</feature>
<feature type="region of interest" description="Disordered" evidence="1">
    <location>
        <begin position="33"/>
        <end position="73"/>
    </location>
</feature>
<evidence type="ECO:0000256" key="1">
    <source>
        <dbReference type="SAM" id="MobiDB-lite"/>
    </source>
</evidence>
<name>A0A814PGK4_9BILA</name>
<reference evidence="2" key="1">
    <citation type="submission" date="2021-02" db="EMBL/GenBank/DDBJ databases">
        <authorList>
            <person name="Nowell W R."/>
        </authorList>
    </citation>
    <scope>NUCLEOTIDE SEQUENCE</scope>
    <source>
        <strain evidence="2">Ploen Becks lab</strain>
    </source>
</reference>
<gene>
    <name evidence="2" type="ORF">OXX778_LOCUS21352</name>
</gene>